<evidence type="ECO:0000313" key="9">
    <source>
        <dbReference type="Proteomes" id="UP000216004"/>
    </source>
</evidence>
<protein>
    <submittedName>
        <fullName evidence="8">2,5-diketo-D-gluconic acid reductase</fullName>
    </submittedName>
</protein>
<keyword evidence="9" id="KW-1185">Reference proteome</keyword>
<dbReference type="OrthoDB" id="9804790at2"/>
<evidence type="ECO:0000256" key="2">
    <source>
        <dbReference type="ARBA" id="ARBA00022857"/>
    </source>
</evidence>
<dbReference type="InterPro" id="IPR018170">
    <property type="entry name" value="Aldo/ket_reductase_CS"/>
</dbReference>
<feature type="active site" description="Proton donor" evidence="4">
    <location>
        <position position="51"/>
    </location>
</feature>
<dbReference type="InterPro" id="IPR020471">
    <property type="entry name" value="AKR"/>
</dbReference>
<dbReference type="PROSITE" id="PS00062">
    <property type="entry name" value="ALDOKETO_REDUCTASE_2"/>
    <property type="match status" value="1"/>
</dbReference>
<dbReference type="InterPro" id="IPR023210">
    <property type="entry name" value="NADP_OxRdtase_dom"/>
</dbReference>
<dbReference type="AlphaFoldDB" id="A0A261EUY5"/>
<accession>A0A261EUY5</accession>
<dbReference type="GO" id="GO:0016616">
    <property type="term" value="F:oxidoreductase activity, acting on the CH-OH group of donors, NAD or NADP as acceptor"/>
    <property type="evidence" value="ECO:0007669"/>
    <property type="project" value="UniProtKB-ARBA"/>
</dbReference>
<name>A0A261EUY5_9BIFI</name>
<evidence type="ECO:0000313" key="8">
    <source>
        <dbReference type="EMBL" id="OZG50645.1"/>
    </source>
</evidence>
<comment type="caution">
    <text evidence="8">The sequence shown here is derived from an EMBL/GenBank/DDBJ whole genome shotgun (WGS) entry which is preliminary data.</text>
</comment>
<dbReference type="PROSITE" id="PS00063">
    <property type="entry name" value="ALDOKETO_REDUCTASE_3"/>
    <property type="match status" value="1"/>
</dbReference>
<dbReference type="PANTHER" id="PTHR43827:SF3">
    <property type="entry name" value="NADP-DEPENDENT OXIDOREDUCTASE DOMAIN-CONTAINING PROTEIN"/>
    <property type="match status" value="1"/>
</dbReference>
<dbReference type="SUPFAM" id="SSF51430">
    <property type="entry name" value="NAD(P)-linked oxidoreductase"/>
    <property type="match status" value="1"/>
</dbReference>
<evidence type="ECO:0000256" key="4">
    <source>
        <dbReference type="PIRSR" id="PIRSR000097-1"/>
    </source>
</evidence>
<reference evidence="8 9" key="1">
    <citation type="journal article" date="2017" name="BMC Genomics">
        <title>Comparative genomic and phylogenomic analyses of the Bifidobacteriaceae family.</title>
        <authorList>
            <person name="Lugli G.A."/>
            <person name="Milani C."/>
            <person name="Turroni F."/>
            <person name="Duranti S."/>
            <person name="Mancabelli L."/>
            <person name="Mangifesta M."/>
            <person name="Ferrario C."/>
            <person name="Modesto M."/>
            <person name="Mattarelli P."/>
            <person name="Jiri K."/>
            <person name="van Sinderen D."/>
            <person name="Ventura M."/>
        </authorList>
    </citation>
    <scope>NUCLEOTIDE SEQUENCE [LARGE SCALE GENOMIC DNA]</scope>
    <source>
        <strain evidence="8 9">DSM 22924</strain>
    </source>
</reference>
<feature type="domain" description="NADP-dependent oxidoreductase" evidence="7">
    <location>
        <begin position="21"/>
        <end position="267"/>
    </location>
</feature>
<dbReference type="FunFam" id="3.20.20.100:FF:000002">
    <property type="entry name" value="2,5-diketo-D-gluconic acid reductase A"/>
    <property type="match status" value="1"/>
</dbReference>
<dbReference type="PROSITE" id="PS00798">
    <property type="entry name" value="ALDOKETO_REDUCTASE_1"/>
    <property type="match status" value="1"/>
</dbReference>
<dbReference type="InterPro" id="IPR036812">
    <property type="entry name" value="NAD(P)_OxRdtase_dom_sf"/>
</dbReference>
<proteinExistence type="inferred from homology"/>
<feature type="binding site" evidence="5">
    <location>
        <position position="113"/>
    </location>
    <ligand>
        <name>substrate</name>
    </ligand>
</feature>
<dbReference type="RefSeq" id="WP_094722297.1">
    <property type="nucleotide sequence ID" value="NZ_MWWS01000003.1"/>
</dbReference>
<dbReference type="EMBL" id="MWWS01000003">
    <property type="protein sequence ID" value="OZG50645.1"/>
    <property type="molecule type" value="Genomic_DNA"/>
</dbReference>
<organism evidence="8 9">
    <name type="scientific">Bombiscardovia coagulans</name>
    <dbReference type="NCBI Taxonomy" id="686666"/>
    <lineage>
        <taxon>Bacteria</taxon>
        <taxon>Bacillati</taxon>
        <taxon>Actinomycetota</taxon>
        <taxon>Actinomycetes</taxon>
        <taxon>Bifidobacteriales</taxon>
        <taxon>Bifidobacteriaceae</taxon>
        <taxon>Bombiscardovia</taxon>
    </lineage>
</organism>
<evidence type="ECO:0000256" key="1">
    <source>
        <dbReference type="ARBA" id="ARBA00007905"/>
    </source>
</evidence>
<evidence type="ECO:0000256" key="5">
    <source>
        <dbReference type="PIRSR" id="PIRSR000097-2"/>
    </source>
</evidence>
<dbReference type="PRINTS" id="PR00069">
    <property type="entry name" value="ALDKETRDTASE"/>
</dbReference>
<dbReference type="Pfam" id="PF00248">
    <property type="entry name" value="Aldo_ket_red"/>
    <property type="match status" value="1"/>
</dbReference>
<evidence type="ECO:0000256" key="6">
    <source>
        <dbReference type="PIRSR" id="PIRSR000097-3"/>
    </source>
</evidence>
<comment type="similarity">
    <text evidence="1">Belongs to the aldo/keto reductase family.</text>
</comment>
<gene>
    <name evidence="8" type="ORF">BOCO_0245</name>
</gene>
<dbReference type="PIRSF" id="PIRSF000097">
    <property type="entry name" value="AKR"/>
    <property type="match status" value="1"/>
</dbReference>
<dbReference type="Proteomes" id="UP000216004">
    <property type="component" value="Unassembled WGS sequence"/>
</dbReference>
<feature type="site" description="Lowers pKa of active site Tyr" evidence="6">
    <location>
        <position position="80"/>
    </location>
</feature>
<sequence>MEVIPTVTLGDGSQIPQVGIGVLRVPDSQTSSVVQSALDVGYRHIDTAAGYDNEAGVGQGLMAAGYADGKQRQQLWLTTKLKDSEQGYDPTLRAFDRQIALLRTDYIDMYMIHWPTPFDWRSDQTWKAFQRLRAEGRVRCLGVCNFLPEHMERLCQQTGEYPLVNQIELHPSWQQRETVAFCRQHGIAIESYSPLARGADLQAGNGLIERIAQTHAVTPAQVILRWHIQHGMIVIPKSVHRFRQKENIDVFSFSLSDNEMAQVDALDSPNRAGHDPLTFTYA</sequence>
<evidence type="ECO:0000256" key="3">
    <source>
        <dbReference type="ARBA" id="ARBA00023002"/>
    </source>
</evidence>
<evidence type="ECO:0000259" key="7">
    <source>
        <dbReference type="Pfam" id="PF00248"/>
    </source>
</evidence>
<keyword evidence="3" id="KW-0560">Oxidoreductase</keyword>
<dbReference type="PANTHER" id="PTHR43827">
    <property type="entry name" value="2,5-DIKETO-D-GLUCONIC ACID REDUCTASE"/>
    <property type="match status" value="1"/>
</dbReference>
<dbReference type="Gene3D" id="3.20.20.100">
    <property type="entry name" value="NADP-dependent oxidoreductase domain"/>
    <property type="match status" value="1"/>
</dbReference>
<keyword evidence="2" id="KW-0521">NADP</keyword>